<comment type="caution">
    <text evidence="2">The sequence shown here is derived from an EMBL/GenBank/DDBJ whole genome shotgun (WGS) entry which is preliminary data.</text>
</comment>
<sequence length="140" mass="15522">MKYAACSGLHLIEMVIVLSLIAILSSIAYPAYSGFVNEARRDEVGLELFQIALAQEQYRVRYGQYALSWYELGITNSASSVLNSNSGLYQLELNASESNYTVSATQIANGFSPCKQLHLNHQMLRTSVDSELQASSDCWN</sequence>
<name>A0A420EJT7_9ALTE</name>
<protein>
    <submittedName>
        <fullName evidence="2">Prepilin-type N-terminal cleavage/methylation domain-containing protein</fullName>
    </submittedName>
</protein>
<dbReference type="InterPro" id="IPR012902">
    <property type="entry name" value="N_methyl_site"/>
</dbReference>
<reference evidence="2 3" key="1">
    <citation type="submission" date="2018-09" db="EMBL/GenBank/DDBJ databases">
        <authorList>
            <person name="Wang Z."/>
        </authorList>
    </citation>
    <scope>NUCLEOTIDE SEQUENCE [LARGE SCALE GENOMIC DNA]</scope>
    <source>
        <strain evidence="2 3">ALS 81</strain>
    </source>
</reference>
<feature type="transmembrane region" description="Helical" evidence="1">
    <location>
        <begin position="12"/>
        <end position="32"/>
    </location>
</feature>
<dbReference type="InterPro" id="IPR031982">
    <property type="entry name" value="PilE-like"/>
</dbReference>
<dbReference type="RefSeq" id="WP_120353471.1">
    <property type="nucleotide sequence ID" value="NZ_RAQO01000003.1"/>
</dbReference>
<proteinExistence type="predicted"/>
<keyword evidence="1" id="KW-0812">Transmembrane</keyword>
<dbReference type="GO" id="GO:0043683">
    <property type="term" value="P:type IV pilus assembly"/>
    <property type="evidence" value="ECO:0007669"/>
    <property type="project" value="InterPro"/>
</dbReference>
<organism evidence="2 3">
    <name type="scientific">Alginatibacterium sediminis</name>
    <dbReference type="NCBI Taxonomy" id="2164068"/>
    <lineage>
        <taxon>Bacteria</taxon>
        <taxon>Pseudomonadati</taxon>
        <taxon>Pseudomonadota</taxon>
        <taxon>Gammaproteobacteria</taxon>
        <taxon>Alteromonadales</taxon>
        <taxon>Alteromonadaceae</taxon>
        <taxon>Alginatibacterium</taxon>
    </lineage>
</organism>
<keyword evidence="1" id="KW-1133">Transmembrane helix</keyword>
<dbReference type="NCBIfam" id="TIGR02532">
    <property type="entry name" value="IV_pilin_GFxxxE"/>
    <property type="match status" value="1"/>
</dbReference>
<keyword evidence="3" id="KW-1185">Reference proteome</keyword>
<dbReference type="InterPro" id="IPR045584">
    <property type="entry name" value="Pilin-like"/>
</dbReference>
<evidence type="ECO:0000256" key="1">
    <source>
        <dbReference type="SAM" id="Phobius"/>
    </source>
</evidence>
<dbReference type="SUPFAM" id="SSF54523">
    <property type="entry name" value="Pili subunits"/>
    <property type="match status" value="1"/>
</dbReference>
<dbReference type="OrthoDB" id="5296638at2"/>
<gene>
    <name evidence="2" type="ORF">DBZ36_03005</name>
</gene>
<dbReference type="EMBL" id="RAQO01000003">
    <property type="protein sequence ID" value="RKF20943.1"/>
    <property type="molecule type" value="Genomic_DNA"/>
</dbReference>
<evidence type="ECO:0000313" key="2">
    <source>
        <dbReference type="EMBL" id="RKF20943.1"/>
    </source>
</evidence>
<dbReference type="Proteomes" id="UP000286482">
    <property type="component" value="Unassembled WGS sequence"/>
</dbReference>
<dbReference type="AlphaFoldDB" id="A0A420EJT7"/>
<accession>A0A420EJT7</accession>
<dbReference type="Pfam" id="PF16732">
    <property type="entry name" value="ComP_DUS"/>
    <property type="match status" value="1"/>
</dbReference>
<keyword evidence="1" id="KW-0472">Membrane</keyword>
<dbReference type="Gene3D" id="3.30.700.10">
    <property type="entry name" value="Glycoprotein, Type 4 Pilin"/>
    <property type="match status" value="1"/>
</dbReference>
<evidence type="ECO:0000313" key="3">
    <source>
        <dbReference type="Proteomes" id="UP000286482"/>
    </source>
</evidence>